<accession>A0A3P7IBI6</accession>
<evidence type="ECO:0000256" key="1">
    <source>
        <dbReference type="SAM" id="Coils"/>
    </source>
</evidence>
<dbReference type="OrthoDB" id="5869473at2759"/>
<dbReference type="Pfam" id="PF24611">
    <property type="entry name" value="Spectrin_Anc-1"/>
    <property type="match status" value="1"/>
</dbReference>
<evidence type="ECO:0000313" key="4">
    <source>
        <dbReference type="Proteomes" id="UP000270094"/>
    </source>
</evidence>
<protein>
    <recommendedName>
        <fullName evidence="2">Nuclear anchorage protein 1 spectrin-like repeat domain-containing protein</fullName>
    </recommendedName>
</protein>
<proteinExistence type="predicted"/>
<feature type="domain" description="Nuclear anchorage protein 1 spectrin-like repeat" evidence="2">
    <location>
        <begin position="85"/>
        <end position="198"/>
    </location>
</feature>
<organism evidence="3 4">
    <name type="scientific">Strongylus vulgaris</name>
    <name type="common">Blood worm</name>
    <dbReference type="NCBI Taxonomy" id="40348"/>
    <lineage>
        <taxon>Eukaryota</taxon>
        <taxon>Metazoa</taxon>
        <taxon>Ecdysozoa</taxon>
        <taxon>Nematoda</taxon>
        <taxon>Chromadorea</taxon>
        <taxon>Rhabditida</taxon>
        <taxon>Rhabditina</taxon>
        <taxon>Rhabditomorpha</taxon>
        <taxon>Strongyloidea</taxon>
        <taxon>Strongylidae</taxon>
        <taxon>Strongylus</taxon>
    </lineage>
</organism>
<dbReference type="InterPro" id="IPR057134">
    <property type="entry name" value="Spectrin_Anc-1_3"/>
</dbReference>
<feature type="non-terminal residue" evidence="3">
    <location>
        <position position="486"/>
    </location>
</feature>
<dbReference type="EMBL" id="UYYB01016916">
    <property type="protein sequence ID" value="VDM70621.1"/>
    <property type="molecule type" value="Genomic_DNA"/>
</dbReference>
<name>A0A3P7IBI6_STRVU</name>
<reference evidence="3 4" key="1">
    <citation type="submission" date="2018-11" db="EMBL/GenBank/DDBJ databases">
        <authorList>
            <consortium name="Pathogen Informatics"/>
        </authorList>
    </citation>
    <scope>NUCLEOTIDE SEQUENCE [LARGE SCALE GENOMIC DNA]</scope>
</reference>
<sequence length="486" mass="55380">DELAKRAADQQLTDAITPISTRLVQLVNDANRLLGDAEGVPAQYRPTAEELADECKKAVTLLQDAPKSHPSVQALEAVLSPAESMVPVLQERANNWDAFVRIRDEADIELDKLRKPLDEVLAKPRRSTNDAKKDFDVISEERKKTNILSDKVRQLQQLSELLDPLESAYADVRFIDVDAEQIEKQYDDVLNELSAEIEDENLLCDSVDHFNAEMNSISDLLSREPSKENIENIEQFQIPALRAQLSMLKEKYDEANHARKHVDPDSSRLAVLEDRMQSLDALLEDAKKAAEKDEQERIIIMLTVRLSQLEALPLRELSEDSLNEMENQLQNLPKEKVEQLQKQIEDLRNAKKQQDDTIRDTVQRLAQIEEAIAALPTAQDIPTLEDKLARMRDIREGLLNLEITAEKDIDDRAENDRKKLEEMTKHDEEQLQNMLTERDLRNAAVQSLDQLEQDVADIEQSLPVPSTSSNDVIAFQQNRIPKLTAR</sequence>
<evidence type="ECO:0000313" key="3">
    <source>
        <dbReference type="EMBL" id="VDM70621.1"/>
    </source>
</evidence>
<feature type="non-terminal residue" evidence="3">
    <location>
        <position position="1"/>
    </location>
</feature>
<keyword evidence="1" id="KW-0175">Coiled coil</keyword>
<feature type="coiled-coil region" evidence="1">
    <location>
        <begin position="238"/>
        <end position="364"/>
    </location>
</feature>
<dbReference type="AlphaFoldDB" id="A0A3P7IBI6"/>
<gene>
    <name evidence="3" type="ORF">SVUK_LOCUS5619</name>
</gene>
<keyword evidence="4" id="KW-1185">Reference proteome</keyword>
<feature type="coiled-coil region" evidence="1">
    <location>
        <begin position="417"/>
        <end position="461"/>
    </location>
</feature>
<dbReference type="Proteomes" id="UP000270094">
    <property type="component" value="Unassembled WGS sequence"/>
</dbReference>
<evidence type="ECO:0000259" key="2">
    <source>
        <dbReference type="Pfam" id="PF24611"/>
    </source>
</evidence>